<protein>
    <recommendedName>
        <fullName evidence="3">Fibronectin type III-like domain-containing protein</fullName>
    </recommendedName>
</protein>
<dbReference type="GO" id="GO:0005975">
    <property type="term" value="P:carbohydrate metabolic process"/>
    <property type="evidence" value="ECO:0007669"/>
    <property type="project" value="InterPro"/>
</dbReference>
<dbReference type="Gene3D" id="3.40.50.1700">
    <property type="entry name" value="Glycoside hydrolase family 3 C-terminal domain"/>
    <property type="match status" value="1"/>
</dbReference>
<dbReference type="InterPro" id="IPR001764">
    <property type="entry name" value="Glyco_hydro_3_N"/>
</dbReference>
<keyword evidence="2" id="KW-0378">Hydrolase</keyword>
<evidence type="ECO:0000259" key="3">
    <source>
        <dbReference type="SMART" id="SM01217"/>
    </source>
</evidence>
<dbReference type="Pfam" id="PF01915">
    <property type="entry name" value="Glyco_hydro_3_C"/>
    <property type="match status" value="1"/>
</dbReference>
<dbReference type="Gene3D" id="3.20.20.300">
    <property type="entry name" value="Glycoside hydrolase, family 3, N-terminal domain"/>
    <property type="match status" value="1"/>
</dbReference>
<dbReference type="SUPFAM" id="SSF52279">
    <property type="entry name" value="Beta-D-glucan exohydrolase, C-terminal domain"/>
    <property type="match status" value="1"/>
</dbReference>
<reference evidence="4 5" key="1">
    <citation type="submission" date="2019-07" db="EMBL/GenBank/DDBJ databases">
        <title>Complete Genome Sequence of Leptotrichia wadei Strain JMUB3934.</title>
        <authorList>
            <person name="Watanabe S."/>
            <person name="Cui L."/>
        </authorList>
    </citation>
    <scope>NUCLEOTIDE SEQUENCE [LARGE SCALE GENOMIC DNA]</scope>
    <source>
        <strain evidence="4 5">JMUB3934</strain>
    </source>
</reference>
<dbReference type="Pfam" id="PF14310">
    <property type="entry name" value="Fn3-like"/>
    <property type="match status" value="1"/>
</dbReference>
<feature type="domain" description="Fibronectin type III-like" evidence="3">
    <location>
        <begin position="320"/>
        <end position="391"/>
    </location>
</feature>
<dbReference type="SUPFAM" id="SSF51445">
    <property type="entry name" value="(Trans)glycosidases"/>
    <property type="match status" value="1"/>
</dbReference>
<name>A0A510KB06_9FUSO</name>
<dbReference type="InterPro" id="IPR036881">
    <property type="entry name" value="Glyco_hydro_3_C_sf"/>
</dbReference>
<dbReference type="GO" id="GO:0004553">
    <property type="term" value="F:hydrolase activity, hydrolyzing O-glycosyl compounds"/>
    <property type="evidence" value="ECO:0007669"/>
    <property type="project" value="InterPro"/>
</dbReference>
<gene>
    <name evidence="4" type="ORF">JMUB3934_0105</name>
</gene>
<evidence type="ECO:0000256" key="1">
    <source>
        <dbReference type="ARBA" id="ARBA00005336"/>
    </source>
</evidence>
<evidence type="ECO:0000256" key="2">
    <source>
        <dbReference type="ARBA" id="ARBA00022801"/>
    </source>
</evidence>
<dbReference type="PANTHER" id="PTHR42715:SF10">
    <property type="entry name" value="BETA-GLUCOSIDASE"/>
    <property type="match status" value="1"/>
</dbReference>
<evidence type="ECO:0000313" key="5">
    <source>
        <dbReference type="Proteomes" id="UP000321501"/>
    </source>
</evidence>
<proteinExistence type="inferred from homology"/>
<dbReference type="InterPro" id="IPR013783">
    <property type="entry name" value="Ig-like_fold"/>
</dbReference>
<comment type="similarity">
    <text evidence="1">Belongs to the glycosyl hydrolase 3 family.</text>
</comment>
<dbReference type="AlphaFoldDB" id="A0A510KB06"/>
<accession>A0A510KB06</accession>
<dbReference type="PRINTS" id="PR00133">
    <property type="entry name" value="GLHYDRLASE3"/>
</dbReference>
<dbReference type="SMART" id="SM01217">
    <property type="entry name" value="Fn3_like"/>
    <property type="match status" value="1"/>
</dbReference>
<dbReference type="EMBL" id="AP019835">
    <property type="protein sequence ID" value="BBM48836.1"/>
    <property type="molecule type" value="Genomic_DNA"/>
</dbReference>
<dbReference type="InterPro" id="IPR036962">
    <property type="entry name" value="Glyco_hydro_3_N_sf"/>
</dbReference>
<dbReference type="InterPro" id="IPR050288">
    <property type="entry name" value="Cellulose_deg_GH3"/>
</dbReference>
<dbReference type="InterPro" id="IPR026891">
    <property type="entry name" value="Fn3-like"/>
</dbReference>
<evidence type="ECO:0000313" key="4">
    <source>
        <dbReference type="EMBL" id="BBM48836.1"/>
    </source>
</evidence>
<organism evidence="4 5">
    <name type="scientific">Leptotrichia wadei</name>
    <dbReference type="NCBI Taxonomy" id="157687"/>
    <lineage>
        <taxon>Bacteria</taxon>
        <taxon>Fusobacteriati</taxon>
        <taxon>Fusobacteriota</taxon>
        <taxon>Fusobacteriia</taxon>
        <taxon>Fusobacteriales</taxon>
        <taxon>Leptotrichiaceae</taxon>
        <taxon>Leptotrichia</taxon>
    </lineage>
</organism>
<dbReference type="RefSeq" id="WP_146963323.1">
    <property type="nucleotide sequence ID" value="NZ_AP019835.1"/>
</dbReference>
<dbReference type="Proteomes" id="UP000321501">
    <property type="component" value="Chromosome"/>
</dbReference>
<sequence>MKRILNPEIQEFEKKGIQAVRKAGAECMVLLKNEAQILPLNFTGKIALFGNGARQTIKGGTGSGDVNVRHFVTVEEGLENAGVEITTKKWLEQYNTLINDVKKKFSEKICKEVQEAGVDLFLYSMGKIASEPDYEFSLEAEGDTAIYVLARNSGEGMDREIKSGDIELTKTEIRDILALNAKYEKFILVLNVGGVIDLSEVKEVKTILLMSQLGSATGDALADVLFGKSYPSGKLTTTWASIKDYPSTEGFGDLNDTYYNEGVYVGYRYFDTVNLKPSYPFGFGLGYSQFEIENTKVEVSESEIKVEVTVKNIGSFAGKETVQLYVSAPKGKLDKPYQELKGYAKTKELKPNESTVVTILVSLENLSSFYTESLAYVLEAGTYWLRVDFSSRDTKVIAGVVLDKSVEIEKVKAVCTDETLIDVVPKFIGLENDDNGKSEAPIFYLNSNKFTTKIYKYSETQKELNTDKKVFWKSVVDKTATLDQFVAQLSNEQLANVCVGAFSTTSGTEIVGNASAKVAGGAGETTHFLKSLGVPSIVMADGPAGLRLAKEYYLIENGEVREKSSDQNLEKFKNNSVYYQYCTAIPIGTALAQSWNDKLVLEIGDIVGSEMELFGVQLWLAPAINIHRSPLCGRNFEYYSEDPFLSGHIGSAIIKGIQKHSGCGTTIKHYACSNQETNRYASNSVVSQRALREIYLKPFEICIKEAQPKTVMSSYNLINKEHSCNTKDIQTHILRDEWGFEGFVMTDWFVTSDMMSNENSKYKCASAAGNVKAGNDLTMPGSKEDLEDILSAIDNSGHKYPLSRAELQFASKNILKKVLELLNF</sequence>
<dbReference type="PANTHER" id="PTHR42715">
    <property type="entry name" value="BETA-GLUCOSIDASE"/>
    <property type="match status" value="1"/>
</dbReference>
<dbReference type="Gene3D" id="2.60.40.10">
    <property type="entry name" value="Immunoglobulins"/>
    <property type="match status" value="1"/>
</dbReference>
<dbReference type="InterPro" id="IPR002772">
    <property type="entry name" value="Glyco_hydro_3_C"/>
</dbReference>
<dbReference type="InterPro" id="IPR017853">
    <property type="entry name" value="GH"/>
</dbReference>
<dbReference type="Pfam" id="PF00933">
    <property type="entry name" value="Glyco_hydro_3"/>
    <property type="match status" value="1"/>
</dbReference>